<reference evidence="1 2" key="1">
    <citation type="submission" date="2020-10" db="EMBL/GenBank/DDBJ databases">
        <title>Complete genome sequence of Paludibaculum fermentans P105T, a facultatively anaerobic acidobacterium capable of dissimilatory Fe(III) reduction.</title>
        <authorList>
            <person name="Dedysh S.N."/>
            <person name="Beletsky A.V."/>
            <person name="Kulichevskaya I.S."/>
            <person name="Mardanov A.V."/>
            <person name="Ravin N.V."/>
        </authorList>
    </citation>
    <scope>NUCLEOTIDE SEQUENCE [LARGE SCALE GENOMIC DNA]</scope>
    <source>
        <strain evidence="1 2">P105</strain>
    </source>
</reference>
<dbReference type="RefSeq" id="WP_194451751.1">
    <property type="nucleotide sequence ID" value="NZ_CP063849.1"/>
</dbReference>
<dbReference type="KEGG" id="pfer:IRI77_09080"/>
<gene>
    <name evidence="1" type="ORF">IRI77_09080</name>
</gene>
<dbReference type="Proteomes" id="UP000593892">
    <property type="component" value="Chromosome"/>
</dbReference>
<keyword evidence="2" id="KW-1185">Reference proteome</keyword>
<sequence length="75" mass="8838">MTLQCPKCTSRAIRPSNYKTGWERLLAMGFRHPFRCKHCGHRFFEFATKDQRKSMFERGILAKAEQAFAVLHSEF</sequence>
<accession>A0A7S7NUQ7</accession>
<evidence type="ECO:0000313" key="2">
    <source>
        <dbReference type="Proteomes" id="UP000593892"/>
    </source>
</evidence>
<dbReference type="EMBL" id="CP063849">
    <property type="protein sequence ID" value="QOY90088.1"/>
    <property type="molecule type" value="Genomic_DNA"/>
</dbReference>
<proteinExistence type="predicted"/>
<evidence type="ECO:0000313" key="1">
    <source>
        <dbReference type="EMBL" id="QOY90088.1"/>
    </source>
</evidence>
<organism evidence="1 2">
    <name type="scientific">Paludibaculum fermentans</name>
    <dbReference type="NCBI Taxonomy" id="1473598"/>
    <lineage>
        <taxon>Bacteria</taxon>
        <taxon>Pseudomonadati</taxon>
        <taxon>Acidobacteriota</taxon>
        <taxon>Terriglobia</taxon>
        <taxon>Bryobacterales</taxon>
        <taxon>Bryobacteraceae</taxon>
        <taxon>Paludibaculum</taxon>
    </lineage>
</organism>
<protein>
    <submittedName>
        <fullName evidence="1">Uncharacterized protein</fullName>
    </submittedName>
</protein>
<name>A0A7S7NUQ7_PALFE</name>
<dbReference type="AlphaFoldDB" id="A0A7S7NUQ7"/>